<dbReference type="EMBL" id="JANX01000458">
    <property type="protein sequence ID" value="KGM31678.1"/>
    <property type="molecule type" value="Genomic_DNA"/>
</dbReference>
<dbReference type="AlphaFoldDB" id="A0A0A0D1B0"/>
<name>A0A0A0D1B0_9PROT</name>
<evidence type="ECO:0000313" key="3">
    <source>
        <dbReference type="Proteomes" id="UP000029995"/>
    </source>
</evidence>
<feature type="transmembrane region" description="Helical" evidence="1">
    <location>
        <begin position="82"/>
        <end position="102"/>
    </location>
</feature>
<evidence type="ECO:0000256" key="1">
    <source>
        <dbReference type="SAM" id="Phobius"/>
    </source>
</evidence>
<dbReference type="Proteomes" id="UP000029995">
    <property type="component" value="Unassembled WGS sequence"/>
</dbReference>
<organism evidence="2 3">
    <name type="scientific">Inquilinus limosus MP06</name>
    <dbReference type="NCBI Taxonomy" id="1398085"/>
    <lineage>
        <taxon>Bacteria</taxon>
        <taxon>Pseudomonadati</taxon>
        <taxon>Pseudomonadota</taxon>
        <taxon>Alphaproteobacteria</taxon>
        <taxon>Rhodospirillales</taxon>
        <taxon>Rhodospirillaceae</taxon>
        <taxon>Inquilinus</taxon>
    </lineage>
</organism>
<accession>A0A0A0D1B0</accession>
<sequence length="117" mass="13160">MDIWLILAGGAMLAGGWIAWWFTFGRFLLDLQRRFIGTYVGVALRGFRLYRPWQAWLGRRLGYDISGTAKVEDFLRLEPSRLGQVVGAAGFVLTFLGLSVILEGIRGRGFMGLTIFN</sequence>
<dbReference type="RefSeq" id="WP_034845197.1">
    <property type="nucleotide sequence ID" value="NZ_JANX01000458.1"/>
</dbReference>
<comment type="caution">
    <text evidence="2">The sequence shown here is derived from an EMBL/GenBank/DDBJ whole genome shotgun (WGS) entry which is preliminary data.</text>
</comment>
<keyword evidence="1" id="KW-0812">Transmembrane</keyword>
<keyword evidence="1" id="KW-1133">Transmembrane helix</keyword>
<gene>
    <name evidence="2" type="ORF">P409_25805</name>
</gene>
<protein>
    <submittedName>
        <fullName evidence="2">Uncharacterized protein</fullName>
    </submittedName>
</protein>
<keyword evidence="1" id="KW-0472">Membrane</keyword>
<feature type="transmembrane region" description="Helical" evidence="1">
    <location>
        <begin position="6"/>
        <end position="24"/>
    </location>
</feature>
<proteinExistence type="predicted"/>
<reference evidence="2 3" key="1">
    <citation type="submission" date="2014-01" db="EMBL/GenBank/DDBJ databases">
        <title>Genome sequence determination for a cystic fibrosis isolate, Inquilinus limosus.</title>
        <authorList>
            <person name="Pino M."/>
            <person name="Di Conza J."/>
            <person name="Gutkind G."/>
        </authorList>
    </citation>
    <scope>NUCLEOTIDE SEQUENCE [LARGE SCALE GENOMIC DNA]</scope>
    <source>
        <strain evidence="2 3">MP06</strain>
    </source>
</reference>
<dbReference type="OrthoDB" id="9840670at2"/>
<evidence type="ECO:0000313" key="2">
    <source>
        <dbReference type="EMBL" id="KGM31678.1"/>
    </source>
</evidence>